<feature type="transmembrane region" description="Helical" evidence="1">
    <location>
        <begin position="418"/>
        <end position="437"/>
    </location>
</feature>
<name>A0A1F6ACC8_9BACT</name>
<feature type="transmembrane region" description="Helical" evidence="1">
    <location>
        <begin position="213"/>
        <end position="232"/>
    </location>
</feature>
<feature type="transmembrane region" description="Helical" evidence="1">
    <location>
        <begin position="171"/>
        <end position="192"/>
    </location>
</feature>
<comment type="caution">
    <text evidence="2">The sequence shown here is derived from an EMBL/GenBank/DDBJ whole genome shotgun (WGS) entry which is preliminary data.</text>
</comment>
<sequence>MSKNKNHRILLLLLPYLLIILIASLVRFFYWQYAPYVIVSEDTFSYYEVGQTMLKEFFFVNNSRTPVYSLLLTVVVNGLGLPNTPVLSWLFFEKVLYMIPFQMIMGLLGLLILYHTLRLLKLNPILSLMFILFIGTNIIIFSWERLLLTESLATFSLILLVYISVKIFYKPGFIFFFIFLFLSIFSVMLRPFNIGLPVIPLIITILIHRKIKVAVYIIIILLLYSGFIHIYSVKNQQRWGFYGISQVSDINLLGKILEYRLPLSAGIEEKSIYDMVSEYQMLRRDSNPFRFLEYYNLIDEESIPKLLQLKKFGYSVISANLPEYLLKSTLLLPGALMDVSEKIIILPPEMSTTSRIFNINLEISRSVQIIFFLIFIFSGISVIGFLKKPSIINSTLTLAAGISLYQIALAVFTSPGEYGRLIVPAQPVMYFYSFYWFNKIIDRGKKYLIRLRGIFRPLGQRSFNREQEILINIWNESDLS</sequence>
<keyword evidence="1" id="KW-0472">Membrane</keyword>
<dbReference type="Proteomes" id="UP000177092">
    <property type="component" value="Unassembled WGS sequence"/>
</dbReference>
<evidence type="ECO:0000313" key="2">
    <source>
        <dbReference type="EMBL" id="OGG21947.1"/>
    </source>
</evidence>
<organism evidence="2 3">
    <name type="scientific">Candidatus Gottesmanbacteria bacterium RIFCSPHIGHO2_02_FULL_40_13</name>
    <dbReference type="NCBI Taxonomy" id="1798384"/>
    <lineage>
        <taxon>Bacteria</taxon>
        <taxon>Candidatus Gottesmaniibacteriota</taxon>
    </lineage>
</organism>
<evidence type="ECO:0000313" key="3">
    <source>
        <dbReference type="Proteomes" id="UP000177092"/>
    </source>
</evidence>
<feature type="transmembrane region" description="Helical" evidence="1">
    <location>
        <begin position="65"/>
        <end position="83"/>
    </location>
</feature>
<dbReference type="EMBL" id="MFJN01000013">
    <property type="protein sequence ID" value="OGG21947.1"/>
    <property type="molecule type" value="Genomic_DNA"/>
</dbReference>
<evidence type="ECO:0000256" key="1">
    <source>
        <dbReference type="SAM" id="Phobius"/>
    </source>
</evidence>
<keyword evidence="1" id="KW-0812">Transmembrane</keyword>
<feature type="transmembrane region" description="Helical" evidence="1">
    <location>
        <begin position="9"/>
        <end position="30"/>
    </location>
</feature>
<gene>
    <name evidence="2" type="ORF">A3D03_03035</name>
</gene>
<accession>A0A1F6ACC8</accession>
<feature type="transmembrane region" description="Helical" evidence="1">
    <location>
        <begin position="391"/>
        <end position="412"/>
    </location>
</feature>
<keyword evidence="1" id="KW-1133">Transmembrane helix</keyword>
<feature type="transmembrane region" description="Helical" evidence="1">
    <location>
        <begin position="95"/>
        <end position="116"/>
    </location>
</feature>
<proteinExistence type="predicted"/>
<evidence type="ECO:0008006" key="4">
    <source>
        <dbReference type="Google" id="ProtNLM"/>
    </source>
</evidence>
<reference evidence="2 3" key="1">
    <citation type="journal article" date="2016" name="Nat. Commun.">
        <title>Thousands of microbial genomes shed light on interconnected biogeochemical processes in an aquifer system.</title>
        <authorList>
            <person name="Anantharaman K."/>
            <person name="Brown C.T."/>
            <person name="Hug L.A."/>
            <person name="Sharon I."/>
            <person name="Castelle C.J."/>
            <person name="Probst A.J."/>
            <person name="Thomas B.C."/>
            <person name="Singh A."/>
            <person name="Wilkins M.J."/>
            <person name="Karaoz U."/>
            <person name="Brodie E.L."/>
            <person name="Williams K.H."/>
            <person name="Hubbard S.S."/>
            <person name="Banfield J.F."/>
        </authorList>
    </citation>
    <scope>NUCLEOTIDE SEQUENCE [LARGE SCALE GENOMIC DNA]</scope>
</reference>
<dbReference type="STRING" id="1798384.A3D03_03035"/>
<protein>
    <recommendedName>
        <fullName evidence="4">Glycosyltransferase RgtA/B/C/D-like domain-containing protein</fullName>
    </recommendedName>
</protein>
<feature type="transmembrane region" description="Helical" evidence="1">
    <location>
        <begin position="147"/>
        <end position="165"/>
    </location>
</feature>
<dbReference type="AlphaFoldDB" id="A0A1F6ACC8"/>
<feature type="transmembrane region" description="Helical" evidence="1">
    <location>
        <begin position="122"/>
        <end position="140"/>
    </location>
</feature>
<feature type="transmembrane region" description="Helical" evidence="1">
    <location>
        <begin position="367"/>
        <end position="386"/>
    </location>
</feature>